<dbReference type="PROSITE" id="PS50125">
    <property type="entry name" value="GUANYLATE_CYCLASE_2"/>
    <property type="match status" value="1"/>
</dbReference>
<organism evidence="3 4">
    <name type="scientific">Rhodoblastus acidophilus</name>
    <name type="common">Rhodopseudomonas acidophila</name>
    <dbReference type="NCBI Taxonomy" id="1074"/>
    <lineage>
        <taxon>Bacteria</taxon>
        <taxon>Pseudomonadati</taxon>
        <taxon>Pseudomonadota</taxon>
        <taxon>Alphaproteobacteria</taxon>
        <taxon>Hyphomicrobiales</taxon>
        <taxon>Rhodoblastaceae</taxon>
        <taxon>Rhodoblastus</taxon>
    </lineage>
</organism>
<evidence type="ECO:0000259" key="2">
    <source>
        <dbReference type="PROSITE" id="PS50125"/>
    </source>
</evidence>
<sequence length="327" mass="34585">MPESPPQSLNPGAPALRRRRLRAVFAADVANFGGMVSIEETRTLDSVWFVRRVATEELATHGGWLFGLPGDGIFALFESTVDAVRCALQIQARLRDQPKVHALKLRIGVHLGEVLFQDELPFGETLVIASRLESLAEPGGILVSAAVLDAVASHIAAIFSESGVPRLKHSARRIETFTVSPPPPPGARPAGGVLDRTVGPGPAIPRPPPASRLPPTPDADEIATSPPAYPLAIEPRAKDVAAPAMEAGPAVAPARGGGIDDASLRRLALLLTTHLGPMARVLVRRKAMENPDAAKLIMTLAKEIPTKADQQVFIADARASLAGVRQV</sequence>
<dbReference type="GO" id="GO:0035556">
    <property type="term" value="P:intracellular signal transduction"/>
    <property type="evidence" value="ECO:0007669"/>
    <property type="project" value="InterPro"/>
</dbReference>
<dbReference type="SUPFAM" id="SSF55073">
    <property type="entry name" value="Nucleotide cyclase"/>
    <property type="match status" value="1"/>
</dbReference>
<evidence type="ECO:0000313" key="3">
    <source>
        <dbReference type="EMBL" id="SNB81118.1"/>
    </source>
</evidence>
<reference evidence="4" key="1">
    <citation type="submission" date="2017-06" db="EMBL/GenBank/DDBJ databases">
        <authorList>
            <person name="Varghese N."/>
            <person name="Submissions S."/>
        </authorList>
    </citation>
    <scope>NUCLEOTIDE SEQUENCE [LARGE SCALE GENOMIC DNA]</scope>
    <source>
        <strain evidence="4">DSM 137</strain>
    </source>
</reference>
<feature type="domain" description="Guanylate cyclase" evidence="2">
    <location>
        <begin position="23"/>
        <end position="133"/>
    </location>
</feature>
<gene>
    <name evidence="3" type="ORF">SAMN06265338_11467</name>
</gene>
<feature type="compositionally biased region" description="Pro residues" evidence="1">
    <location>
        <begin position="202"/>
        <end position="217"/>
    </location>
</feature>
<dbReference type="InterPro" id="IPR058395">
    <property type="entry name" value="DUF8082"/>
</dbReference>
<keyword evidence="4" id="KW-1185">Reference proteome</keyword>
<dbReference type="InterPro" id="IPR001054">
    <property type="entry name" value="A/G_cyclase"/>
</dbReference>
<dbReference type="PANTHER" id="PTHR43081:SF19">
    <property type="entry name" value="PH-SENSITIVE ADENYLATE CYCLASE RV1264"/>
    <property type="match status" value="1"/>
</dbReference>
<accession>A0A212S759</accession>
<dbReference type="GO" id="GO:0006171">
    <property type="term" value="P:cAMP biosynthetic process"/>
    <property type="evidence" value="ECO:0007669"/>
    <property type="project" value="TreeGrafter"/>
</dbReference>
<evidence type="ECO:0000313" key="4">
    <source>
        <dbReference type="Proteomes" id="UP000198418"/>
    </source>
</evidence>
<dbReference type="OrthoDB" id="9807521at2"/>
<evidence type="ECO:0000256" key="1">
    <source>
        <dbReference type="SAM" id="MobiDB-lite"/>
    </source>
</evidence>
<dbReference type="Pfam" id="PF00211">
    <property type="entry name" value="Guanylate_cyc"/>
    <property type="match status" value="1"/>
</dbReference>
<dbReference type="CDD" id="cd07302">
    <property type="entry name" value="CHD"/>
    <property type="match status" value="1"/>
</dbReference>
<dbReference type="GO" id="GO:0004016">
    <property type="term" value="F:adenylate cyclase activity"/>
    <property type="evidence" value="ECO:0007669"/>
    <property type="project" value="UniProtKB-ARBA"/>
</dbReference>
<dbReference type="InterPro" id="IPR050697">
    <property type="entry name" value="Adenylyl/Guanylyl_Cyclase_3/4"/>
</dbReference>
<protein>
    <submittedName>
        <fullName evidence="3">Adenylate cyclase, class 3</fullName>
    </submittedName>
</protein>
<dbReference type="RefSeq" id="WP_088522114.1">
    <property type="nucleotide sequence ID" value="NZ_FYDG01000014.1"/>
</dbReference>
<dbReference type="Proteomes" id="UP000198418">
    <property type="component" value="Unassembled WGS sequence"/>
</dbReference>
<dbReference type="PANTHER" id="PTHR43081">
    <property type="entry name" value="ADENYLATE CYCLASE, TERMINAL-DIFFERENTIATION SPECIFIC-RELATED"/>
    <property type="match status" value="1"/>
</dbReference>
<dbReference type="InterPro" id="IPR029787">
    <property type="entry name" value="Nucleotide_cyclase"/>
</dbReference>
<dbReference type="AlphaFoldDB" id="A0A212S759"/>
<dbReference type="EMBL" id="FYDG01000014">
    <property type="protein sequence ID" value="SNB81118.1"/>
    <property type="molecule type" value="Genomic_DNA"/>
</dbReference>
<proteinExistence type="predicted"/>
<dbReference type="Pfam" id="PF26309">
    <property type="entry name" value="DUF8082"/>
    <property type="match status" value="1"/>
</dbReference>
<dbReference type="Gene3D" id="3.30.70.1230">
    <property type="entry name" value="Nucleotide cyclase"/>
    <property type="match status" value="1"/>
</dbReference>
<name>A0A212S759_RHOAC</name>
<feature type="region of interest" description="Disordered" evidence="1">
    <location>
        <begin position="198"/>
        <end position="225"/>
    </location>
</feature>